<name>A0AC60QTW4_IXOPE</name>
<evidence type="ECO:0000313" key="1">
    <source>
        <dbReference type="EMBL" id="KAG0443107.1"/>
    </source>
</evidence>
<sequence>MAHTFLLPPEIVVCVTISGAPQQFARSSLRATDSLRRRLSQVLQLLLDNPFPLALLKVGSPVRCLDLSVDRKRLAVVDEKGTCLVYHLASKQLLFQEPNANSVAWNTENANILCFTGNGTLSVKAADFPVLRQKLEGFVVGFSGSKVFCLQHNTVATVEVPLSPCLYQYLEKNMFKEALEVACLGVPEEDWRSLARAALETLDLPIAKRAAVRLGDPALLRLLRSLQEQEARGEKKEALRADILAFQGRFAEAAKLYCKAGRNSKAVGMYTDLRMFDLAQEYLGSDDTLDTRQLMLKKAEWARSVNDPRAAAEFYLLAGESLKAVDIAGRLGWVDVLVDLSQKLDKREKAALSLCAQLLIEKGELSAAADVFRRSGDSEGLVNLYVEAGQWDEAFAAVGQQPELKAKICANYANWLAENDRFVDAQKAFYEAGLQDEALRVLERLTQYAVDECRFRDASYYYWLLAKQIVESSGAVDDAVTREPLLRRYSELLNLADIYYVYHNVHRYIEEPFTAFLPEALFNMSRYLLHELTGRSVRGVSLVGVLYALSKQSRNLGAHRLARHCYERLQGLNVPVRFREALDLAALTVRSKPFSDAQDLLPLCYRCSTTNPLVNPRGHFCVNCGQPFIHSFVAFEVLPLVEFQLADGISDKEALELLEGGGGGRVQQRERGRDSHHQEIINGYDSMRIDHSSKDDDPFAFQLSNMEESEDGSVMPDASPVVLNRDALASLSPRDVVVCPRSPPLRWRFYRNVVPDVVVVQCDGCAKVFHSDDYEMQTLQTGSCPFCRTKLDEIS</sequence>
<proteinExistence type="predicted"/>
<keyword evidence="2" id="KW-1185">Reference proteome</keyword>
<dbReference type="Proteomes" id="UP000805193">
    <property type="component" value="Unassembled WGS sequence"/>
</dbReference>
<gene>
    <name evidence="1" type="ORF">HPB47_015279</name>
</gene>
<dbReference type="EMBL" id="JABSTQ010003829">
    <property type="protein sequence ID" value="KAG0443107.1"/>
    <property type="molecule type" value="Genomic_DNA"/>
</dbReference>
<reference evidence="1 2" key="1">
    <citation type="journal article" date="2020" name="Cell">
        <title>Large-Scale Comparative Analyses of Tick Genomes Elucidate Their Genetic Diversity and Vector Capacities.</title>
        <authorList>
            <consortium name="Tick Genome and Microbiome Consortium (TIGMIC)"/>
            <person name="Jia N."/>
            <person name="Wang J."/>
            <person name="Shi W."/>
            <person name="Du L."/>
            <person name="Sun Y."/>
            <person name="Zhan W."/>
            <person name="Jiang J.F."/>
            <person name="Wang Q."/>
            <person name="Zhang B."/>
            <person name="Ji P."/>
            <person name="Bell-Sakyi L."/>
            <person name="Cui X.M."/>
            <person name="Yuan T.T."/>
            <person name="Jiang B.G."/>
            <person name="Yang W.F."/>
            <person name="Lam T.T."/>
            <person name="Chang Q.C."/>
            <person name="Ding S.J."/>
            <person name="Wang X.J."/>
            <person name="Zhu J.G."/>
            <person name="Ruan X.D."/>
            <person name="Zhao L."/>
            <person name="Wei J.T."/>
            <person name="Ye R.Z."/>
            <person name="Que T.C."/>
            <person name="Du C.H."/>
            <person name="Zhou Y.H."/>
            <person name="Cheng J.X."/>
            <person name="Dai P.F."/>
            <person name="Guo W.B."/>
            <person name="Han X.H."/>
            <person name="Huang E.J."/>
            <person name="Li L.F."/>
            <person name="Wei W."/>
            <person name="Gao Y.C."/>
            <person name="Liu J.Z."/>
            <person name="Shao H.Z."/>
            <person name="Wang X."/>
            <person name="Wang C.C."/>
            <person name="Yang T.C."/>
            <person name="Huo Q.B."/>
            <person name="Li W."/>
            <person name="Chen H.Y."/>
            <person name="Chen S.E."/>
            <person name="Zhou L.G."/>
            <person name="Ni X.B."/>
            <person name="Tian J.H."/>
            <person name="Sheng Y."/>
            <person name="Liu T."/>
            <person name="Pan Y.S."/>
            <person name="Xia L.Y."/>
            <person name="Li J."/>
            <person name="Zhao F."/>
            <person name="Cao W.C."/>
        </authorList>
    </citation>
    <scope>NUCLEOTIDE SEQUENCE [LARGE SCALE GENOMIC DNA]</scope>
    <source>
        <strain evidence="1">Iper-2018</strain>
    </source>
</reference>
<evidence type="ECO:0000313" key="2">
    <source>
        <dbReference type="Proteomes" id="UP000805193"/>
    </source>
</evidence>
<accession>A0AC60QTW4</accession>
<comment type="caution">
    <text evidence="1">The sequence shown here is derived from an EMBL/GenBank/DDBJ whole genome shotgun (WGS) entry which is preliminary data.</text>
</comment>
<organism evidence="1 2">
    <name type="scientific">Ixodes persulcatus</name>
    <name type="common">Taiga tick</name>
    <dbReference type="NCBI Taxonomy" id="34615"/>
    <lineage>
        <taxon>Eukaryota</taxon>
        <taxon>Metazoa</taxon>
        <taxon>Ecdysozoa</taxon>
        <taxon>Arthropoda</taxon>
        <taxon>Chelicerata</taxon>
        <taxon>Arachnida</taxon>
        <taxon>Acari</taxon>
        <taxon>Parasitiformes</taxon>
        <taxon>Ixodida</taxon>
        <taxon>Ixodoidea</taxon>
        <taxon>Ixodidae</taxon>
        <taxon>Ixodinae</taxon>
        <taxon>Ixodes</taxon>
    </lineage>
</organism>
<protein>
    <submittedName>
        <fullName evidence="1">Uncharacterized protein</fullName>
    </submittedName>
</protein>